<dbReference type="CDD" id="cd06261">
    <property type="entry name" value="TM_PBP2"/>
    <property type="match status" value="1"/>
</dbReference>
<keyword evidence="6 11" id="KW-0500">Molybdenum</keyword>
<evidence type="ECO:0000256" key="1">
    <source>
        <dbReference type="ARBA" id="ARBA00002949"/>
    </source>
</evidence>
<keyword evidence="14" id="KW-1185">Reference proteome</keyword>
<name>A0ABU9D6C9_9PROT</name>
<keyword evidence="4 10" id="KW-0813">Transport</keyword>
<evidence type="ECO:0000256" key="6">
    <source>
        <dbReference type="ARBA" id="ARBA00022505"/>
    </source>
</evidence>
<dbReference type="InterPro" id="IPR035906">
    <property type="entry name" value="MetI-like_sf"/>
</dbReference>
<dbReference type="Pfam" id="PF00528">
    <property type="entry name" value="BPD_transp_1"/>
    <property type="match status" value="1"/>
</dbReference>
<feature type="transmembrane region" description="Helical" evidence="10">
    <location>
        <begin position="83"/>
        <end position="105"/>
    </location>
</feature>
<evidence type="ECO:0000256" key="9">
    <source>
        <dbReference type="ARBA" id="ARBA00023136"/>
    </source>
</evidence>
<dbReference type="Gene3D" id="1.10.3720.10">
    <property type="entry name" value="MetI-like"/>
    <property type="match status" value="1"/>
</dbReference>
<proteinExistence type="inferred from homology"/>
<dbReference type="SUPFAM" id="SSF161098">
    <property type="entry name" value="MetI-like"/>
    <property type="match status" value="1"/>
</dbReference>
<keyword evidence="7 10" id="KW-0812">Transmembrane</keyword>
<evidence type="ECO:0000256" key="10">
    <source>
        <dbReference type="RuleBase" id="RU363032"/>
    </source>
</evidence>
<keyword evidence="9 10" id="KW-0472">Membrane</keyword>
<evidence type="ECO:0000256" key="3">
    <source>
        <dbReference type="ARBA" id="ARBA00007069"/>
    </source>
</evidence>
<evidence type="ECO:0000313" key="13">
    <source>
        <dbReference type="EMBL" id="MEK8089092.1"/>
    </source>
</evidence>
<feature type="transmembrane region" description="Helical" evidence="10">
    <location>
        <begin position="199"/>
        <end position="219"/>
    </location>
</feature>
<dbReference type="PANTHER" id="PTHR30183:SF8">
    <property type="entry name" value="MOLYBDENUM TRANSPORT SYSTEM PERMEASE"/>
    <property type="match status" value="1"/>
</dbReference>
<comment type="caution">
    <text evidence="11">Lacks conserved residue(s) required for the propagation of feature annotation.</text>
</comment>
<dbReference type="InterPro" id="IPR011867">
    <property type="entry name" value="ModB_ABC"/>
</dbReference>
<keyword evidence="5" id="KW-1003">Cell membrane</keyword>
<comment type="caution">
    <text evidence="13">The sequence shown here is derived from an EMBL/GenBank/DDBJ whole genome shotgun (WGS) entry which is preliminary data.</text>
</comment>
<dbReference type="NCBIfam" id="TIGR02141">
    <property type="entry name" value="modB_ABC"/>
    <property type="match status" value="1"/>
</dbReference>
<feature type="transmembrane region" description="Helical" evidence="10">
    <location>
        <begin position="52"/>
        <end position="71"/>
    </location>
</feature>
<comment type="function">
    <text evidence="1 11">Part of the binding-protein-dependent transport system for molybdenum; probably responsible for the translocation of the substrate across the membrane.</text>
</comment>
<feature type="domain" description="ABC transmembrane type-1" evidence="12">
    <location>
        <begin position="12"/>
        <end position="216"/>
    </location>
</feature>
<keyword evidence="11" id="KW-0997">Cell inner membrane</keyword>
<dbReference type="PANTHER" id="PTHR30183">
    <property type="entry name" value="MOLYBDENUM TRANSPORT SYSTEM PERMEASE PROTEIN MODB"/>
    <property type="match status" value="1"/>
</dbReference>
<accession>A0ABU9D6C9</accession>
<evidence type="ECO:0000259" key="12">
    <source>
        <dbReference type="PROSITE" id="PS50928"/>
    </source>
</evidence>
<comment type="similarity">
    <text evidence="3 11">Belongs to the binding-protein-dependent transport system permease family. CysTW subfamily.</text>
</comment>
<organism evidence="13 14">
    <name type="scientific">Thermithiobacillus plumbiphilus</name>
    <dbReference type="NCBI Taxonomy" id="1729899"/>
    <lineage>
        <taxon>Bacteria</taxon>
        <taxon>Pseudomonadati</taxon>
        <taxon>Pseudomonadota</taxon>
        <taxon>Acidithiobacillia</taxon>
        <taxon>Acidithiobacillales</taxon>
        <taxon>Thermithiobacillaceae</taxon>
        <taxon>Thermithiobacillus</taxon>
    </lineage>
</organism>
<evidence type="ECO:0000256" key="4">
    <source>
        <dbReference type="ARBA" id="ARBA00022448"/>
    </source>
</evidence>
<sequence length="224" mass="23957">MPDFASPLWTALALTLRLAAVSTFLLLLIGLPVAHALAFRRGALARFIEALIALPIVLPPTVLGFYLLLALSPESPLGAAWQALFGFTLPFSFAGLVLGSVIYSFPFAVQPFLAGFRGVDRRLLEAAATLGDGPLRRFFRVLLPLSLPGIGVGVVLAFAHTLGEFGVVLMIGGNIPGLTQVASIALYDEVQQLNYAAAHQYALLLLGISFFILLLMTGLQGRRR</sequence>
<evidence type="ECO:0000256" key="5">
    <source>
        <dbReference type="ARBA" id="ARBA00022475"/>
    </source>
</evidence>
<evidence type="ECO:0000256" key="8">
    <source>
        <dbReference type="ARBA" id="ARBA00022989"/>
    </source>
</evidence>
<evidence type="ECO:0000313" key="14">
    <source>
        <dbReference type="Proteomes" id="UP001446205"/>
    </source>
</evidence>
<dbReference type="PROSITE" id="PS50928">
    <property type="entry name" value="ABC_TM1"/>
    <property type="match status" value="1"/>
</dbReference>
<comment type="subcellular location">
    <subcellularLocation>
        <location evidence="11">Cell inner membrane</location>
        <topology evidence="11">Multi-pass membrane protein</topology>
    </subcellularLocation>
    <subcellularLocation>
        <location evidence="2 10">Cell membrane</location>
        <topology evidence="2 10">Multi-pass membrane protein</topology>
    </subcellularLocation>
</comment>
<dbReference type="InterPro" id="IPR000515">
    <property type="entry name" value="MetI-like"/>
</dbReference>
<reference evidence="13 14" key="1">
    <citation type="submission" date="2024-04" db="EMBL/GenBank/DDBJ databases">
        <authorList>
            <person name="Abashina T."/>
            <person name="Shaikin A."/>
        </authorList>
    </citation>
    <scope>NUCLEOTIDE SEQUENCE [LARGE SCALE GENOMIC DNA]</scope>
    <source>
        <strain evidence="13 14">AAFK</strain>
    </source>
</reference>
<dbReference type="RefSeq" id="WP_341370158.1">
    <property type="nucleotide sequence ID" value="NZ_JBBPCO010000003.1"/>
</dbReference>
<feature type="transmembrane region" description="Helical" evidence="10">
    <location>
        <begin position="138"/>
        <end position="158"/>
    </location>
</feature>
<keyword evidence="8 10" id="KW-1133">Transmembrane helix</keyword>
<dbReference type="EMBL" id="JBBPCO010000003">
    <property type="protein sequence ID" value="MEK8089092.1"/>
    <property type="molecule type" value="Genomic_DNA"/>
</dbReference>
<evidence type="ECO:0000256" key="7">
    <source>
        <dbReference type="ARBA" id="ARBA00022692"/>
    </source>
</evidence>
<evidence type="ECO:0000256" key="2">
    <source>
        <dbReference type="ARBA" id="ARBA00004651"/>
    </source>
</evidence>
<dbReference type="Proteomes" id="UP001446205">
    <property type="component" value="Unassembled WGS sequence"/>
</dbReference>
<evidence type="ECO:0000256" key="11">
    <source>
        <dbReference type="RuleBase" id="RU365097"/>
    </source>
</evidence>
<gene>
    <name evidence="13" type="primary">modB</name>
    <name evidence="13" type="ORF">WOB96_04875</name>
</gene>
<protein>
    <recommendedName>
        <fullName evidence="11">Molybdenum transport system permease</fullName>
    </recommendedName>
</protein>